<protein>
    <recommendedName>
        <fullName evidence="9">Protein lifeguard 1</fullName>
    </recommendedName>
</protein>
<feature type="transmembrane region" description="Helical" evidence="5">
    <location>
        <begin position="213"/>
        <end position="235"/>
    </location>
</feature>
<dbReference type="PANTHER" id="PTHR23291:SF47">
    <property type="entry name" value="TRANSMEMBRANE BAX INHIBITOR MOTIF CONTAINING 7"/>
    <property type="match status" value="1"/>
</dbReference>
<proteinExistence type="inferred from homology"/>
<keyword evidence="4 5" id="KW-0472">Membrane</keyword>
<comment type="subcellular location">
    <subcellularLocation>
        <location evidence="1">Membrane</location>
        <topology evidence="1">Multi-pass membrane protein</topology>
    </subcellularLocation>
</comment>
<dbReference type="AlphaFoldDB" id="A0AAE1NFU5"/>
<evidence type="ECO:0000313" key="8">
    <source>
        <dbReference type="Proteomes" id="UP001292094"/>
    </source>
</evidence>
<accession>A0AAE1NFU5</accession>
<organism evidence="6 8">
    <name type="scientific">Petrolisthes manimaculis</name>
    <dbReference type="NCBI Taxonomy" id="1843537"/>
    <lineage>
        <taxon>Eukaryota</taxon>
        <taxon>Metazoa</taxon>
        <taxon>Ecdysozoa</taxon>
        <taxon>Arthropoda</taxon>
        <taxon>Crustacea</taxon>
        <taxon>Multicrustacea</taxon>
        <taxon>Malacostraca</taxon>
        <taxon>Eumalacostraca</taxon>
        <taxon>Eucarida</taxon>
        <taxon>Decapoda</taxon>
        <taxon>Pleocyemata</taxon>
        <taxon>Anomura</taxon>
        <taxon>Galatheoidea</taxon>
        <taxon>Porcellanidae</taxon>
        <taxon>Petrolisthes</taxon>
    </lineage>
</organism>
<feature type="transmembrane region" description="Helical" evidence="5">
    <location>
        <begin position="122"/>
        <end position="141"/>
    </location>
</feature>
<evidence type="ECO:0008006" key="9">
    <source>
        <dbReference type="Google" id="ProtNLM"/>
    </source>
</evidence>
<dbReference type="Pfam" id="PF01027">
    <property type="entry name" value="Bax1-I"/>
    <property type="match status" value="1"/>
</dbReference>
<dbReference type="CDD" id="cd10428">
    <property type="entry name" value="LFG_like"/>
    <property type="match status" value="1"/>
</dbReference>
<name>A0AAE1NFU5_9EUCA</name>
<evidence type="ECO:0000256" key="4">
    <source>
        <dbReference type="ARBA" id="ARBA00023136"/>
    </source>
</evidence>
<evidence type="ECO:0000256" key="2">
    <source>
        <dbReference type="ARBA" id="ARBA00022692"/>
    </source>
</evidence>
<feature type="transmembrane region" description="Helical" evidence="5">
    <location>
        <begin position="178"/>
        <end position="201"/>
    </location>
</feature>
<evidence type="ECO:0000256" key="5">
    <source>
        <dbReference type="RuleBase" id="RU004379"/>
    </source>
</evidence>
<dbReference type="PANTHER" id="PTHR23291">
    <property type="entry name" value="BAX INHIBITOR-RELATED"/>
    <property type="match status" value="1"/>
</dbReference>
<dbReference type="GO" id="GO:0016020">
    <property type="term" value="C:membrane"/>
    <property type="evidence" value="ECO:0007669"/>
    <property type="project" value="UniProtKB-SubCell"/>
</dbReference>
<dbReference type="EMBL" id="JAWZYT010005894">
    <property type="protein sequence ID" value="KAK4289350.1"/>
    <property type="molecule type" value="Genomic_DNA"/>
</dbReference>
<feature type="transmembrane region" description="Helical" evidence="5">
    <location>
        <begin position="96"/>
        <end position="116"/>
    </location>
</feature>
<gene>
    <name evidence="7" type="ORF">Pmani_037394</name>
    <name evidence="6" type="ORF">Pmani_037671</name>
</gene>
<dbReference type="EMBL" id="JAWZYT010005774">
    <property type="protein sequence ID" value="KAK4289647.1"/>
    <property type="molecule type" value="Genomic_DNA"/>
</dbReference>
<feature type="transmembrane region" description="Helical" evidence="5">
    <location>
        <begin position="33"/>
        <end position="54"/>
    </location>
</feature>
<evidence type="ECO:0000313" key="7">
    <source>
        <dbReference type="EMBL" id="KAK4289647.1"/>
    </source>
</evidence>
<evidence type="ECO:0000256" key="1">
    <source>
        <dbReference type="ARBA" id="ARBA00004141"/>
    </source>
</evidence>
<reference evidence="6" key="1">
    <citation type="submission" date="2023-11" db="EMBL/GenBank/DDBJ databases">
        <title>Genome assemblies of two species of porcelain crab, Petrolisthes cinctipes and Petrolisthes manimaculis (Anomura: Porcellanidae).</title>
        <authorList>
            <person name="Angst P."/>
        </authorList>
    </citation>
    <scope>NUCLEOTIDE SEQUENCE</scope>
    <source>
        <strain evidence="6">PB745_02</strain>
        <tissue evidence="6">Gill</tissue>
    </source>
</reference>
<dbReference type="Proteomes" id="UP001292094">
    <property type="component" value="Unassembled WGS sequence"/>
</dbReference>
<dbReference type="InterPro" id="IPR006214">
    <property type="entry name" value="Bax_inhibitor_1-related"/>
</dbReference>
<keyword evidence="8" id="KW-1185">Reference proteome</keyword>
<feature type="transmembrane region" description="Helical" evidence="5">
    <location>
        <begin position="153"/>
        <end position="172"/>
    </location>
</feature>
<evidence type="ECO:0000313" key="6">
    <source>
        <dbReference type="EMBL" id="KAK4289350.1"/>
    </source>
</evidence>
<evidence type="ECO:0000256" key="3">
    <source>
        <dbReference type="ARBA" id="ARBA00022989"/>
    </source>
</evidence>
<sequence length="239" mass="26342">MSYDYESYNEPLADTGNLEFSDKSIRMGFIRKVYMILMGQLTVTFGIVATLALSTDAKVYLSKNPALFFVALAGTFICIIALSCCGTLRRKTPHNYIFLGIFTLCEAFLLGLAAASYDAVEILIAVGVTVVIVLSLTLFAFQTKYDFTTCGMFVLVSLVVLVVFGILVAIFPSKTLNMVYSCLGALLFAFYLVFDTQLLIGGNHKLSISPEEYVFAALTLYLDIVNIFMYILSIVGNRD</sequence>
<feature type="transmembrane region" description="Helical" evidence="5">
    <location>
        <begin position="66"/>
        <end position="84"/>
    </location>
</feature>
<comment type="caution">
    <text evidence="6">The sequence shown here is derived from an EMBL/GenBank/DDBJ whole genome shotgun (WGS) entry which is preliminary data.</text>
</comment>
<comment type="similarity">
    <text evidence="5">Belongs to the BI1 family.</text>
</comment>
<keyword evidence="3 5" id="KW-1133">Transmembrane helix</keyword>
<keyword evidence="2 5" id="KW-0812">Transmembrane</keyword>